<protein>
    <submittedName>
        <fullName evidence="2">Uncharacterized protein</fullName>
    </submittedName>
</protein>
<dbReference type="Proteomes" id="UP000828390">
    <property type="component" value="Unassembled WGS sequence"/>
</dbReference>
<accession>A0A9D4LE98</accession>
<evidence type="ECO:0000313" key="3">
    <source>
        <dbReference type="Proteomes" id="UP000828390"/>
    </source>
</evidence>
<proteinExistence type="predicted"/>
<gene>
    <name evidence="2" type="ORF">DPMN_099523</name>
</gene>
<keyword evidence="3" id="KW-1185">Reference proteome</keyword>
<dbReference type="EMBL" id="JAIWYP010000003">
    <property type="protein sequence ID" value="KAH3856928.1"/>
    <property type="molecule type" value="Genomic_DNA"/>
</dbReference>
<reference evidence="2" key="1">
    <citation type="journal article" date="2019" name="bioRxiv">
        <title>The Genome of the Zebra Mussel, Dreissena polymorpha: A Resource for Invasive Species Research.</title>
        <authorList>
            <person name="McCartney M.A."/>
            <person name="Auch B."/>
            <person name="Kono T."/>
            <person name="Mallez S."/>
            <person name="Zhang Y."/>
            <person name="Obille A."/>
            <person name="Becker A."/>
            <person name="Abrahante J.E."/>
            <person name="Garbe J."/>
            <person name="Badalamenti J.P."/>
            <person name="Herman A."/>
            <person name="Mangelson H."/>
            <person name="Liachko I."/>
            <person name="Sullivan S."/>
            <person name="Sone E.D."/>
            <person name="Koren S."/>
            <person name="Silverstein K.A.T."/>
            <person name="Beckman K.B."/>
            <person name="Gohl D.M."/>
        </authorList>
    </citation>
    <scope>NUCLEOTIDE SEQUENCE</scope>
    <source>
        <strain evidence="2">Duluth1</strain>
        <tissue evidence="2">Whole animal</tissue>
    </source>
</reference>
<sequence length="197" mass="21501">MPSGHLPETPGQSATLSENPPDRRGTRRRLMDSLRRCQYLCAAEGDSQAVPGVSETVRAPSEKFHTVCDGTKTVWAPAVYLKIVCYGANTVSAPAGDFQTVFYGRDSLSDRRGTLSRPRDSLRRCQTVSHTGGAPAGNFQTVCDGVNTVRTHTGDSQTVCDGARQFSRPVGHMQETPIHSTTCQYRLGNFRRLPDSL</sequence>
<evidence type="ECO:0000313" key="2">
    <source>
        <dbReference type="EMBL" id="KAH3856928.1"/>
    </source>
</evidence>
<reference evidence="2" key="2">
    <citation type="submission" date="2020-11" db="EMBL/GenBank/DDBJ databases">
        <authorList>
            <person name="McCartney M.A."/>
            <person name="Auch B."/>
            <person name="Kono T."/>
            <person name="Mallez S."/>
            <person name="Becker A."/>
            <person name="Gohl D.M."/>
            <person name="Silverstein K.A.T."/>
            <person name="Koren S."/>
            <person name="Bechman K.B."/>
            <person name="Herman A."/>
            <person name="Abrahante J.E."/>
            <person name="Garbe J."/>
        </authorList>
    </citation>
    <scope>NUCLEOTIDE SEQUENCE</scope>
    <source>
        <strain evidence="2">Duluth1</strain>
        <tissue evidence="2">Whole animal</tissue>
    </source>
</reference>
<feature type="region of interest" description="Disordered" evidence="1">
    <location>
        <begin position="1"/>
        <end position="25"/>
    </location>
</feature>
<evidence type="ECO:0000256" key="1">
    <source>
        <dbReference type="SAM" id="MobiDB-lite"/>
    </source>
</evidence>
<organism evidence="2 3">
    <name type="scientific">Dreissena polymorpha</name>
    <name type="common">Zebra mussel</name>
    <name type="synonym">Mytilus polymorpha</name>
    <dbReference type="NCBI Taxonomy" id="45954"/>
    <lineage>
        <taxon>Eukaryota</taxon>
        <taxon>Metazoa</taxon>
        <taxon>Spiralia</taxon>
        <taxon>Lophotrochozoa</taxon>
        <taxon>Mollusca</taxon>
        <taxon>Bivalvia</taxon>
        <taxon>Autobranchia</taxon>
        <taxon>Heteroconchia</taxon>
        <taxon>Euheterodonta</taxon>
        <taxon>Imparidentia</taxon>
        <taxon>Neoheterodontei</taxon>
        <taxon>Myida</taxon>
        <taxon>Dreissenoidea</taxon>
        <taxon>Dreissenidae</taxon>
        <taxon>Dreissena</taxon>
    </lineage>
</organism>
<dbReference type="AlphaFoldDB" id="A0A9D4LE98"/>
<name>A0A9D4LE98_DREPO</name>
<comment type="caution">
    <text evidence="2">The sequence shown here is derived from an EMBL/GenBank/DDBJ whole genome shotgun (WGS) entry which is preliminary data.</text>
</comment>